<name>A0A8I2Z418_VERLO</name>
<dbReference type="EMBL" id="JAEMWZ010001063">
    <property type="protein sequence ID" value="KAG7101563.1"/>
    <property type="molecule type" value="Genomic_DNA"/>
</dbReference>
<sequence length="98" mass="10954">MRNFKWDNWAGSINSYNPGDGSCASNPCWYNVGLPNLKHNEAIIVECNEDDSCQGFEFDNMRIYPQDMTAPSVICMKATADLNPNLGIDCRNGTYVPL</sequence>
<accession>A0A8I2Z418</accession>
<dbReference type="AlphaFoldDB" id="A0A8I2Z418"/>
<proteinExistence type="predicted"/>
<comment type="caution">
    <text evidence="1">The sequence shown here is derived from an EMBL/GenBank/DDBJ whole genome shotgun (WGS) entry which is preliminary data.</text>
</comment>
<organism evidence="1 2">
    <name type="scientific">Verticillium longisporum</name>
    <name type="common">Verticillium dahliae var. longisporum</name>
    <dbReference type="NCBI Taxonomy" id="100787"/>
    <lineage>
        <taxon>Eukaryota</taxon>
        <taxon>Fungi</taxon>
        <taxon>Dikarya</taxon>
        <taxon>Ascomycota</taxon>
        <taxon>Pezizomycotina</taxon>
        <taxon>Sordariomycetes</taxon>
        <taxon>Hypocreomycetidae</taxon>
        <taxon>Glomerellales</taxon>
        <taxon>Plectosphaerellaceae</taxon>
        <taxon>Verticillium</taxon>
    </lineage>
</organism>
<evidence type="ECO:0000313" key="1">
    <source>
        <dbReference type="EMBL" id="KAG7101563.1"/>
    </source>
</evidence>
<reference evidence="1" key="1">
    <citation type="journal article" date="2021" name="Mol. Plant Pathol.">
        <title>A 20-kb lineage-specific genomic region tames virulence in pathogenic amphidiploid Verticillium longisporum.</title>
        <authorList>
            <person name="Harting R."/>
            <person name="Starke J."/>
            <person name="Kusch H."/>
            <person name="Poggeler S."/>
            <person name="Maurus I."/>
            <person name="Schluter R."/>
            <person name="Landesfeind M."/>
            <person name="Bulla I."/>
            <person name="Nowrousian M."/>
            <person name="de Jonge R."/>
            <person name="Stahlhut G."/>
            <person name="Hoff K.J."/>
            <person name="Asshauer K.P."/>
            <person name="Thurmer A."/>
            <person name="Stanke M."/>
            <person name="Daniel R."/>
            <person name="Morgenstern B."/>
            <person name="Thomma B.P.H.J."/>
            <person name="Kronstad J.W."/>
            <person name="Braus-Stromeyer S.A."/>
            <person name="Braus G.H."/>
        </authorList>
    </citation>
    <scope>NUCLEOTIDE SEQUENCE</scope>
    <source>
        <strain evidence="1">Vl32</strain>
    </source>
</reference>
<evidence type="ECO:0000313" key="2">
    <source>
        <dbReference type="Proteomes" id="UP000689129"/>
    </source>
</evidence>
<protein>
    <submittedName>
        <fullName evidence="1">Exopolygalacturonase C like protein</fullName>
    </submittedName>
</protein>
<gene>
    <name evidence="1" type="ORF">HYQ45_018767</name>
</gene>
<dbReference type="OrthoDB" id="187139at2759"/>
<dbReference type="Proteomes" id="UP000689129">
    <property type="component" value="Unassembled WGS sequence"/>
</dbReference>